<proteinExistence type="predicted"/>
<gene>
    <name evidence="1" type="ORF">F964_03665</name>
</gene>
<organism evidence="1 2">
    <name type="scientific">Acinetobacter guillouiae NIPH 991</name>
    <dbReference type="NCBI Taxonomy" id="1217656"/>
    <lineage>
        <taxon>Bacteria</taxon>
        <taxon>Pseudomonadati</taxon>
        <taxon>Pseudomonadota</taxon>
        <taxon>Gammaproteobacteria</taxon>
        <taxon>Moraxellales</taxon>
        <taxon>Moraxellaceae</taxon>
        <taxon>Acinetobacter</taxon>
    </lineage>
</organism>
<dbReference type="EMBL" id="APPJ01000013">
    <property type="protein sequence ID" value="ENV15803.1"/>
    <property type="molecule type" value="Genomic_DNA"/>
</dbReference>
<evidence type="ECO:0000313" key="2">
    <source>
        <dbReference type="Proteomes" id="UP000013148"/>
    </source>
</evidence>
<evidence type="ECO:0008006" key="3">
    <source>
        <dbReference type="Google" id="ProtNLM"/>
    </source>
</evidence>
<name>N8Y830_ACIGI</name>
<reference evidence="1 2" key="1">
    <citation type="submission" date="2013-02" db="EMBL/GenBank/DDBJ databases">
        <title>The Genome Sequence of Acinetobacter guillouiae NIPH 991.</title>
        <authorList>
            <consortium name="The Broad Institute Genome Sequencing Platform"/>
            <consortium name="The Broad Institute Genome Sequencing Center for Infectious Disease"/>
            <person name="Cerqueira G."/>
            <person name="Feldgarden M."/>
            <person name="Courvalin P."/>
            <person name="Perichon B."/>
            <person name="Grillot-Courvalin C."/>
            <person name="Clermont D."/>
            <person name="Rocha E."/>
            <person name="Yoon E.-J."/>
            <person name="Nemec A."/>
            <person name="Walker B."/>
            <person name="Young S.K."/>
            <person name="Zeng Q."/>
            <person name="Gargeya S."/>
            <person name="Fitzgerald M."/>
            <person name="Haas B."/>
            <person name="Abouelleil A."/>
            <person name="Alvarado L."/>
            <person name="Arachchi H.M."/>
            <person name="Berlin A.M."/>
            <person name="Chapman S.B."/>
            <person name="Dewar J."/>
            <person name="Goldberg J."/>
            <person name="Griggs A."/>
            <person name="Gujja S."/>
            <person name="Hansen M."/>
            <person name="Howarth C."/>
            <person name="Imamovic A."/>
            <person name="Larimer J."/>
            <person name="McCowan C."/>
            <person name="Murphy C."/>
            <person name="Neiman D."/>
            <person name="Pearson M."/>
            <person name="Priest M."/>
            <person name="Roberts A."/>
            <person name="Saif S."/>
            <person name="Shea T."/>
            <person name="Sisk P."/>
            <person name="Sykes S."/>
            <person name="Wortman J."/>
            <person name="Nusbaum C."/>
            <person name="Birren B."/>
        </authorList>
    </citation>
    <scope>NUCLEOTIDE SEQUENCE [LARGE SCALE GENOMIC DNA]</scope>
    <source>
        <strain evidence="1 2">NIPH 991</strain>
    </source>
</reference>
<accession>N8Y830</accession>
<dbReference type="AlphaFoldDB" id="N8Y830"/>
<dbReference type="Proteomes" id="UP000013148">
    <property type="component" value="Unassembled WGS sequence"/>
</dbReference>
<dbReference type="PATRIC" id="fig|1217656.3.peg.3612"/>
<dbReference type="HOGENOM" id="CLU_1036753_0_0_6"/>
<sequence length="272" mass="31321">MDFKIVPDLHLPEVPGFKLPNMPEIPSGKSVIRFITDNLITNTIVDSKIIIREDKSNNYRSLTSGEIAICQKIFRDSINYKNVKVINSAILPKQDVPVTPYGSPHYPDNLTGSDVYQSDFSNPKFKGNTNIGNGRDLTIVSRMTFIHEMTHVWQYQKGLNLSKRGIILQPLDRLIPDSIYDAYSYQLKYGSKFNDFNFEQQATIVSDYFGILSGFNEANFSSYWRKYSNPFWRQYIQDLMLPIMNNPKDFKLKGTLLDNPMAIASNLYFIVR</sequence>
<evidence type="ECO:0000313" key="1">
    <source>
        <dbReference type="EMBL" id="ENV15803.1"/>
    </source>
</evidence>
<dbReference type="RefSeq" id="WP_004822482.1">
    <property type="nucleotide sequence ID" value="NZ_KB849456.1"/>
</dbReference>
<keyword evidence="2" id="KW-1185">Reference proteome</keyword>
<dbReference type="eggNOG" id="COG4253">
    <property type="taxonomic scope" value="Bacteria"/>
</dbReference>
<comment type="caution">
    <text evidence="1">The sequence shown here is derived from an EMBL/GenBank/DDBJ whole genome shotgun (WGS) entry which is preliminary data.</text>
</comment>
<protein>
    <recommendedName>
        <fullName evidence="3">Type IV secretion protein Rhs</fullName>
    </recommendedName>
</protein>